<sequence>MASDEHRPAEAADDGDAADAALGGAMRNALRSAISRIRLQNPIVGSFPRSRVPTKAVASASDNLSFLMDVTGYIKEAKDQIADKASPHAKASKLMTWTTTTWVPNLVRASILGSVTWTSYELTSDHLHQSSQSSLTAERPLVPLAFGVAAVAGTVAGSLHGSLWTASEKAIASVKNEAFPYRLRGVLLSHCTTHLAMFASYESAKTFLLNQVETDHTDIQGALCVLGAAAFSGIVGEVATHFATPFETQAFGLARKEAFRTPLPTLRSIGPSAVSTMLGWIAYEFAKDTIEAN</sequence>
<dbReference type="VEuPathDB" id="FungiDB:AeMF1_011743"/>
<gene>
    <name evidence="1" type="ORF">Ae201684_006170</name>
</gene>
<proteinExistence type="predicted"/>
<comment type="caution">
    <text evidence="1">The sequence shown here is derived from an EMBL/GenBank/DDBJ whole genome shotgun (WGS) entry which is preliminary data.</text>
</comment>
<protein>
    <submittedName>
        <fullName evidence="1">Uncharacterized protein</fullName>
    </submittedName>
</protein>
<accession>A0A6G0XDI0</accession>
<reference evidence="1 2" key="1">
    <citation type="submission" date="2019-07" db="EMBL/GenBank/DDBJ databases">
        <title>Genomics analysis of Aphanomyces spp. identifies a new class of oomycete effector associated with host adaptation.</title>
        <authorList>
            <person name="Gaulin E."/>
        </authorList>
    </citation>
    <scope>NUCLEOTIDE SEQUENCE [LARGE SCALE GENOMIC DNA]</scope>
    <source>
        <strain evidence="1 2">ATCC 201684</strain>
    </source>
</reference>
<dbReference type="Proteomes" id="UP000481153">
    <property type="component" value="Unassembled WGS sequence"/>
</dbReference>
<keyword evidence="2" id="KW-1185">Reference proteome</keyword>
<organism evidence="1 2">
    <name type="scientific">Aphanomyces euteiches</name>
    <dbReference type="NCBI Taxonomy" id="100861"/>
    <lineage>
        <taxon>Eukaryota</taxon>
        <taxon>Sar</taxon>
        <taxon>Stramenopiles</taxon>
        <taxon>Oomycota</taxon>
        <taxon>Saprolegniomycetes</taxon>
        <taxon>Saprolegniales</taxon>
        <taxon>Verrucalvaceae</taxon>
        <taxon>Aphanomyces</taxon>
    </lineage>
</organism>
<evidence type="ECO:0000313" key="1">
    <source>
        <dbReference type="EMBL" id="KAF0738194.1"/>
    </source>
</evidence>
<name>A0A6G0XDI0_9STRA</name>
<dbReference type="EMBL" id="VJMJ01000079">
    <property type="protein sequence ID" value="KAF0738194.1"/>
    <property type="molecule type" value="Genomic_DNA"/>
</dbReference>
<dbReference type="AlphaFoldDB" id="A0A6G0XDI0"/>
<evidence type="ECO:0000313" key="2">
    <source>
        <dbReference type="Proteomes" id="UP000481153"/>
    </source>
</evidence>